<dbReference type="GO" id="GO:0019899">
    <property type="term" value="F:enzyme binding"/>
    <property type="evidence" value="ECO:0007669"/>
    <property type="project" value="InterPro"/>
</dbReference>
<feature type="transmembrane region" description="Helical" evidence="12">
    <location>
        <begin position="6"/>
        <end position="24"/>
    </location>
</feature>
<feature type="transmembrane region" description="Helical" evidence="12">
    <location>
        <begin position="86"/>
        <end position="111"/>
    </location>
</feature>
<dbReference type="HAMAP" id="MF_01413">
    <property type="entry name" value="K_H_efflux_KefC"/>
    <property type="match status" value="1"/>
</dbReference>
<evidence type="ECO:0000256" key="4">
    <source>
        <dbReference type="ARBA" id="ARBA00022475"/>
    </source>
</evidence>
<dbReference type="Pfam" id="PF02254">
    <property type="entry name" value="TrkA_N"/>
    <property type="match status" value="1"/>
</dbReference>
<sequence>MDSHTLIQALIYLGSAALIVPIAVRLGLGSVLGYLIAGCIIGPWGLRLVTDAEAILHFAEIGVVLMLFVIGLELDPQRLWKLRASVFGGGALQMVVCGGLIGLFCMFLGLRWQVAELIGMTLALSSTAIAMQAMDERNLTVSQMGRSTFAVLLFQDIAAIPLVAMIPLLAASSASTTLGVFALSALKVAGALALVVLLGRYVTRPALRFVARSGLREVFSAVALFLVFGFGLLLEEVGLSMAMGAFLAGVLLASSEYRHALESDIEPFKGLLLGLFFIGVGMSIDFGTLIDNPLRILILLVGFLVIKTVMLWLVARPLRVPNKQRLWFAVLLGQGSEFAFVVFGAAQMASVLDPEWAKALTLTVALSMAATPIFLVLLSRLEKSAIGEAREADEIDAEQPRVIIAGFGRFGQITGRLLLSSGVKMVVLDHDPDHIETLRKFGMKVFYGDATRMDLLESAGAAKAEVLINAIDDPQTSLQLTEMVKAHFPDLQIIARARDVDHYIRLRQAGVEMPERETFEGALKTGRQALEKLGLGRYEARERADLFRRFNTQMVEEMAKGENDPTSRAAVYKRTSAMLSEIITEDREHLSLIQRHGWQGTDEGKHTGDADDEPEVKPST</sequence>
<dbReference type="PANTHER" id="PTHR46157">
    <property type="entry name" value="K(+) EFFLUX ANTIPORTER 3, CHLOROPLASTIC"/>
    <property type="match status" value="1"/>
</dbReference>
<evidence type="ECO:0000256" key="2">
    <source>
        <dbReference type="ARBA" id="ARBA00022448"/>
    </source>
</evidence>
<dbReference type="AlphaFoldDB" id="A0A078LDV3"/>
<keyword evidence="5 12" id="KW-0997">Cell inner membrane</keyword>
<evidence type="ECO:0000256" key="9">
    <source>
        <dbReference type="ARBA" id="ARBA00022989"/>
    </source>
</evidence>
<feature type="transmembrane region" description="Helical" evidence="12">
    <location>
        <begin position="326"/>
        <end position="350"/>
    </location>
</feature>
<dbReference type="FunFam" id="1.20.1530.20:FF:000001">
    <property type="entry name" value="Glutathione-regulated potassium-efflux system protein KefB"/>
    <property type="match status" value="1"/>
</dbReference>
<accession>A0A078LDV3</accession>
<evidence type="ECO:0000256" key="13">
    <source>
        <dbReference type="SAM" id="MobiDB-lite"/>
    </source>
</evidence>
<feature type="transmembrane region" description="Helical" evidence="12">
    <location>
        <begin position="356"/>
        <end position="378"/>
    </location>
</feature>
<comment type="subunit">
    <text evidence="12">Homodimer. Interacts with the regulatory subunit KefF.</text>
</comment>
<feature type="transmembrane region" description="Helical" evidence="12">
    <location>
        <begin position="178"/>
        <end position="202"/>
    </location>
</feature>
<keyword evidence="7 12" id="KW-0812">Transmembrane</keyword>
<dbReference type="GO" id="GO:0015643">
    <property type="term" value="F:toxic substance binding"/>
    <property type="evidence" value="ECO:0007669"/>
    <property type="project" value="InterPro"/>
</dbReference>
<evidence type="ECO:0000256" key="1">
    <source>
        <dbReference type="ARBA" id="ARBA00004429"/>
    </source>
</evidence>
<organism evidence="15">
    <name type="scientific">Citrobacter koseri</name>
    <name type="common">Citrobacter diversus</name>
    <dbReference type="NCBI Taxonomy" id="545"/>
    <lineage>
        <taxon>Bacteria</taxon>
        <taxon>Pseudomonadati</taxon>
        <taxon>Pseudomonadota</taxon>
        <taxon>Gammaproteobacteria</taxon>
        <taxon>Enterobacterales</taxon>
        <taxon>Enterobacteriaceae</taxon>
        <taxon>Citrobacter</taxon>
    </lineage>
</organism>
<reference evidence="15" key="1">
    <citation type="submission" date="2014-06" db="EMBL/GenBank/DDBJ databases">
        <authorList>
            <person name="Urmite Genomes Urmite Genomes"/>
        </authorList>
    </citation>
    <scope>NUCLEOTIDE SEQUENCE</scope>
</reference>
<evidence type="ECO:0000256" key="6">
    <source>
        <dbReference type="ARBA" id="ARBA00022538"/>
    </source>
</evidence>
<dbReference type="PROSITE" id="PS51201">
    <property type="entry name" value="RCK_N"/>
    <property type="match status" value="1"/>
</dbReference>
<dbReference type="PATRIC" id="fig|545.12.peg.3162"/>
<name>A0A078LDV3_CITKO</name>
<evidence type="ECO:0000256" key="10">
    <source>
        <dbReference type="ARBA" id="ARBA00023065"/>
    </source>
</evidence>
<keyword evidence="11 12" id="KW-0472">Membrane</keyword>
<keyword evidence="6 12" id="KW-0633">Potassium transport</keyword>
<dbReference type="EMBL" id="LK931336">
    <property type="protein sequence ID" value="CDZ84970.1"/>
    <property type="molecule type" value="Genomic_DNA"/>
</dbReference>
<evidence type="ECO:0000256" key="8">
    <source>
        <dbReference type="ARBA" id="ARBA00022958"/>
    </source>
</evidence>
<dbReference type="InterPro" id="IPR006153">
    <property type="entry name" value="Cation/H_exchanger_TM"/>
</dbReference>
<dbReference type="GO" id="GO:0005886">
    <property type="term" value="C:plasma membrane"/>
    <property type="evidence" value="ECO:0007669"/>
    <property type="project" value="UniProtKB-SubCell"/>
</dbReference>
<feature type="transmembrane region" description="Helical" evidence="12">
    <location>
        <begin position="117"/>
        <end position="135"/>
    </location>
</feature>
<evidence type="ECO:0000256" key="11">
    <source>
        <dbReference type="ARBA" id="ARBA00023136"/>
    </source>
</evidence>
<feature type="transmembrane region" description="Helical" evidence="12">
    <location>
        <begin position="239"/>
        <end position="258"/>
    </location>
</feature>
<dbReference type="NCBIfam" id="TIGR00932">
    <property type="entry name" value="2a37"/>
    <property type="match status" value="1"/>
</dbReference>
<dbReference type="PRINTS" id="PR00335">
    <property type="entry name" value="KUPTAKETRKA"/>
</dbReference>
<evidence type="ECO:0000313" key="15">
    <source>
        <dbReference type="EMBL" id="CDZ84970.1"/>
    </source>
</evidence>
<comment type="similarity">
    <text evidence="12">Belongs to the monovalent cation:proton antiporter 2 (CPA2) transporter (TC 2.A.37) family. KefC subfamily.</text>
</comment>
<evidence type="ECO:0000256" key="12">
    <source>
        <dbReference type="HAMAP-Rule" id="MF_01413"/>
    </source>
</evidence>
<dbReference type="PANTHER" id="PTHR46157:SF3">
    <property type="entry name" value="GLUTATHIONE-REGULATED POTASSIUM-EFFLUX SYSTEM PROTEIN KEFC"/>
    <property type="match status" value="1"/>
</dbReference>
<comment type="function">
    <text evidence="12">Pore-forming subunit of a potassium efflux system that confers protection against electrophiles. Catalyzes K(+)/H(+) antiport.</text>
</comment>
<feature type="transmembrane region" description="Helical" evidence="12">
    <location>
        <begin position="147"/>
        <end position="172"/>
    </location>
</feature>
<dbReference type="NCBIfam" id="NF002924">
    <property type="entry name" value="PRK03562.1"/>
    <property type="match status" value="1"/>
</dbReference>
<dbReference type="InterPro" id="IPR036291">
    <property type="entry name" value="NAD(P)-bd_dom_sf"/>
</dbReference>
<dbReference type="InterPro" id="IPR006036">
    <property type="entry name" value="K_uptake_TrkA"/>
</dbReference>
<feature type="transmembrane region" description="Helical" evidence="12">
    <location>
        <begin position="270"/>
        <end position="290"/>
    </location>
</feature>
<dbReference type="RefSeq" id="WP_200031206.1">
    <property type="nucleotide sequence ID" value="NZ_CP136828.1"/>
</dbReference>
<evidence type="ECO:0000256" key="7">
    <source>
        <dbReference type="ARBA" id="ARBA00022692"/>
    </source>
</evidence>
<dbReference type="InterPro" id="IPR003148">
    <property type="entry name" value="RCK_N"/>
</dbReference>
<feature type="domain" description="RCK N-terminal" evidence="14">
    <location>
        <begin position="399"/>
        <end position="518"/>
    </location>
</feature>
<keyword evidence="8 12" id="KW-0630">Potassium</keyword>
<dbReference type="InterPro" id="IPR023941">
    <property type="entry name" value="K_H_efflux_KefC"/>
</dbReference>
<gene>
    <name evidence="12 15" type="primary">kefC</name>
    <name evidence="15" type="ORF">BN1086_03161</name>
</gene>
<feature type="transmembrane region" description="Helical" evidence="12">
    <location>
        <begin position="31"/>
        <end position="49"/>
    </location>
</feature>
<feature type="region of interest" description="Disordered" evidence="13">
    <location>
        <begin position="594"/>
        <end position="620"/>
    </location>
</feature>
<evidence type="ECO:0000256" key="5">
    <source>
        <dbReference type="ARBA" id="ARBA00022519"/>
    </source>
</evidence>
<keyword evidence="2 12" id="KW-0813">Transport</keyword>
<feature type="transmembrane region" description="Helical" evidence="12">
    <location>
        <begin position="214"/>
        <end position="233"/>
    </location>
</feature>
<keyword evidence="3 12" id="KW-0050">Antiport</keyword>
<dbReference type="SUPFAM" id="SSF51735">
    <property type="entry name" value="NAD(P)-binding Rossmann-fold domains"/>
    <property type="match status" value="1"/>
</dbReference>
<keyword evidence="9 12" id="KW-1133">Transmembrane helix</keyword>
<dbReference type="Gene3D" id="3.40.50.720">
    <property type="entry name" value="NAD(P)-binding Rossmann-like Domain"/>
    <property type="match status" value="1"/>
</dbReference>
<dbReference type="Pfam" id="PF00999">
    <property type="entry name" value="Na_H_Exchanger"/>
    <property type="match status" value="1"/>
</dbReference>
<comment type="subcellular location">
    <subcellularLocation>
        <location evidence="1 12">Cell inner membrane</location>
        <topology evidence="1 12">Multi-pass membrane protein</topology>
    </subcellularLocation>
</comment>
<keyword evidence="10 12" id="KW-0406">Ion transport</keyword>
<feature type="transmembrane region" description="Helical" evidence="12">
    <location>
        <begin position="296"/>
        <end position="314"/>
    </location>
</feature>
<evidence type="ECO:0000259" key="14">
    <source>
        <dbReference type="PROSITE" id="PS51201"/>
    </source>
</evidence>
<dbReference type="GO" id="GO:0051595">
    <property type="term" value="P:response to methylglyoxal"/>
    <property type="evidence" value="ECO:0007669"/>
    <property type="project" value="InterPro"/>
</dbReference>
<dbReference type="InterPro" id="IPR004771">
    <property type="entry name" value="K/H_exchanger"/>
</dbReference>
<dbReference type="FunFam" id="3.40.50.720:FF:000036">
    <property type="entry name" value="Glutathione-regulated potassium-efflux system protein KefB"/>
    <property type="match status" value="1"/>
</dbReference>
<dbReference type="Gene3D" id="1.20.1530.20">
    <property type="match status" value="1"/>
</dbReference>
<dbReference type="GO" id="GO:1902600">
    <property type="term" value="P:proton transmembrane transport"/>
    <property type="evidence" value="ECO:0007669"/>
    <property type="project" value="InterPro"/>
</dbReference>
<dbReference type="GO" id="GO:0015503">
    <property type="term" value="F:glutathione-regulated potassium exporter activity"/>
    <property type="evidence" value="ECO:0007669"/>
    <property type="project" value="UniProtKB-UniRule"/>
</dbReference>
<dbReference type="InterPro" id="IPR038770">
    <property type="entry name" value="Na+/solute_symporter_sf"/>
</dbReference>
<proteinExistence type="inferred from homology"/>
<feature type="transmembrane region" description="Helical" evidence="12">
    <location>
        <begin position="55"/>
        <end position="74"/>
    </location>
</feature>
<evidence type="ECO:0000256" key="3">
    <source>
        <dbReference type="ARBA" id="ARBA00022449"/>
    </source>
</evidence>
<keyword evidence="4 12" id="KW-1003">Cell membrane</keyword>
<protein>
    <recommendedName>
        <fullName evidence="12">Glutathione-regulated potassium-efflux system protein KefC</fullName>
    </recommendedName>
    <alternativeName>
        <fullName evidence="12">K(+)/H(+) antiporter</fullName>
    </alternativeName>
</protein>